<reference evidence="2 3" key="1">
    <citation type="journal article" date="2018" name="Int. J. Syst. Evol. Microbiol.">
        <title>Uliginosibacterium sediminicola sp. nov., isolated from freshwater sediment.</title>
        <authorList>
            <person name="Hwang W.M."/>
            <person name="Kim S.M."/>
            <person name="Kang K."/>
            <person name="Ahn T.Y."/>
        </authorList>
    </citation>
    <scope>NUCLEOTIDE SEQUENCE [LARGE SCALE GENOMIC DNA]</scope>
    <source>
        <strain evidence="2 3">M1-21</strain>
    </source>
</reference>
<gene>
    <name evidence="2" type="ORF">ABDB84_19210</name>
</gene>
<name>A0ABU9Z3U3_9RHOO</name>
<keyword evidence="3" id="KW-1185">Reference proteome</keyword>
<dbReference type="EMBL" id="JBDIVE010000017">
    <property type="protein sequence ID" value="MEN3070620.1"/>
    <property type="molecule type" value="Genomic_DNA"/>
</dbReference>
<comment type="caution">
    <text evidence="2">The sequence shown here is derived from an EMBL/GenBank/DDBJ whole genome shotgun (WGS) entry which is preliminary data.</text>
</comment>
<keyword evidence="1" id="KW-0732">Signal</keyword>
<evidence type="ECO:0000313" key="2">
    <source>
        <dbReference type="EMBL" id="MEN3070620.1"/>
    </source>
</evidence>
<feature type="chain" id="PRO_5047339386" description="PsiF repeat-containing protein" evidence="1">
    <location>
        <begin position="21"/>
        <end position="80"/>
    </location>
</feature>
<protein>
    <recommendedName>
        <fullName evidence="4">PsiF repeat-containing protein</fullName>
    </recommendedName>
</protein>
<sequence length="80" mass="8119">MRATKLLLSLCGLLCSVSWAASSSSASNPGPGGQPPLSAELKAAFDACKPQGKPGDAAFEACMSSKGFKKPEGAPKPPER</sequence>
<evidence type="ECO:0000256" key="1">
    <source>
        <dbReference type="SAM" id="SignalP"/>
    </source>
</evidence>
<proteinExistence type="predicted"/>
<evidence type="ECO:0008006" key="4">
    <source>
        <dbReference type="Google" id="ProtNLM"/>
    </source>
</evidence>
<dbReference type="Proteomes" id="UP001410394">
    <property type="component" value="Unassembled WGS sequence"/>
</dbReference>
<organism evidence="2 3">
    <name type="scientific">Uliginosibacterium sediminicola</name>
    <dbReference type="NCBI Taxonomy" id="2024550"/>
    <lineage>
        <taxon>Bacteria</taxon>
        <taxon>Pseudomonadati</taxon>
        <taxon>Pseudomonadota</taxon>
        <taxon>Betaproteobacteria</taxon>
        <taxon>Rhodocyclales</taxon>
        <taxon>Zoogloeaceae</taxon>
        <taxon>Uliginosibacterium</taxon>
    </lineage>
</organism>
<evidence type="ECO:0000313" key="3">
    <source>
        <dbReference type="Proteomes" id="UP001410394"/>
    </source>
</evidence>
<accession>A0ABU9Z3U3</accession>
<feature type="signal peptide" evidence="1">
    <location>
        <begin position="1"/>
        <end position="20"/>
    </location>
</feature>
<dbReference type="RefSeq" id="WP_345921401.1">
    <property type="nucleotide sequence ID" value="NZ_JBDIVE010000017.1"/>
</dbReference>